<feature type="signal peptide" evidence="1">
    <location>
        <begin position="1"/>
        <end position="23"/>
    </location>
</feature>
<sequence>MRKYGCFLLPGLPLLLAASAAPAHPTTLTPLVDGDCSEYSQLPAQQIDAGSGVVLHLYQDEHYVWLCYTYPPGSAGQLDMKLKTEKLPDPLNLHVSAKLGEWPVNREDLQPKFPESDLWWNQKDWIGTTSMLRSMDMSGPKPVSRLKHPPGRELQIAKKRFGHGEWQFALTIYQVRSQDGKLLDLQFPTDGSYYTLKTN</sequence>
<reference evidence="2 3" key="1">
    <citation type="submission" date="2019-03" db="EMBL/GenBank/DDBJ databases">
        <title>Draft genome of Massilia hortus sp. nov., a novel bacterial species of the Oxalobacteraceae family.</title>
        <authorList>
            <person name="Peta V."/>
            <person name="Raths R."/>
            <person name="Bucking H."/>
        </authorList>
    </citation>
    <scope>NUCLEOTIDE SEQUENCE [LARGE SCALE GENOMIC DNA]</scope>
    <source>
        <strain evidence="2 3">ONC3</strain>
    </source>
</reference>
<protein>
    <submittedName>
        <fullName evidence="2">Uncharacterized protein</fullName>
    </submittedName>
</protein>
<comment type="caution">
    <text evidence="2">The sequence shown here is derived from an EMBL/GenBank/DDBJ whole genome shotgun (WGS) entry which is preliminary data.</text>
</comment>
<accession>A0A4Y9T4L8</accession>
<feature type="chain" id="PRO_5021329759" evidence="1">
    <location>
        <begin position="24"/>
        <end position="199"/>
    </location>
</feature>
<evidence type="ECO:0000256" key="1">
    <source>
        <dbReference type="SAM" id="SignalP"/>
    </source>
</evidence>
<gene>
    <name evidence="2" type="ORF">E4O92_07235</name>
</gene>
<evidence type="ECO:0000313" key="2">
    <source>
        <dbReference type="EMBL" id="TFW33245.1"/>
    </source>
</evidence>
<proteinExistence type="predicted"/>
<evidence type="ECO:0000313" key="3">
    <source>
        <dbReference type="Proteomes" id="UP000297258"/>
    </source>
</evidence>
<dbReference type="RefSeq" id="WP_135189089.1">
    <property type="nucleotide sequence ID" value="NZ_SPUM01000043.1"/>
</dbReference>
<keyword evidence="3" id="KW-1185">Reference proteome</keyword>
<name>A0A4Y9T4L8_9BURK</name>
<keyword evidence="1" id="KW-0732">Signal</keyword>
<organism evidence="2 3">
    <name type="scientific">Massilia horti</name>
    <dbReference type="NCBI Taxonomy" id="2562153"/>
    <lineage>
        <taxon>Bacteria</taxon>
        <taxon>Pseudomonadati</taxon>
        <taxon>Pseudomonadota</taxon>
        <taxon>Betaproteobacteria</taxon>
        <taxon>Burkholderiales</taxon>
        <taxon>Oxalobacteraceae</taxon>
        <taxon>Telluria group</taxon>
        <taxon>Massilia</taxon>
    </lineage>
</organism>
<dbReference type="AlphaFoldDB" id="A0A4Y9T4L8"/>
<dbReference type="EMBL" id="SPUM01000043">
    <property type="protein sequence ID" value="TFW33245.1"/>
    <property type="molecule type" value="Genomic_DNA"/>
</dbReference>
<dbReference type="OrthoDB" id="7059465at2"/>
<dbReference type="Proteomes" id="UP000297258">
    <property type="component" value="Unassembled WGS sequence"/>
</dbReference>